<protein>
    <submittedName>
        <fullName evidence="2">Uncharacterized protein</fullName>
    </submittedName>
</protein>
<gene>
    <name evidence="2" type="ORF">HPT29_017010</name>
</gene>
<dbReference type="RefSeq" id="WP_173945517.1">
    <property type="nucleotide sequence ID" value="NZ_CP102845.1"/>
</dbReference>
<name>A0ABY5RMK4_9HYPH</name>
<keyword evidence="3" id="KW-1185">Reference proteome</keyword>
<evidence type="ECO:0000313" key="2">
    <source>
        <dbReference type="EMBL" id="UVF18203.1"/>
    </source>
</evidence>
<reference evidence="2" key="1">
    <citation type="submission" date="2022-08" db="EMBL/GenBank/DDBJ databases">
        <title>Microvirga terrae sp. nov., isolated from soil.</title>
        <authorList>
            <person name="Kim K.H."/>
            <person name="Seo Y.L."/>
            <person name="Kim J.M."/>
            <person name="Lee J.K."/>
            <person name="Han D.M."/>
            <person name="Jeon C.O."/>
        </authorList>
    </citation>
    <scope>NUCLEOTIDE SEQUENCE</scope>
    <source>
        <strain evidence="2">R24</strain>
    </source>
</reference>
<evidence type="ECO:0000256" key="1">
    <source>
        <dbReference type="SAM" id="SignalP"/>
    </source>
</evidence>
<feature type="signal peptide" evidence="1">
    <location>
        <begin position="1"/>
        <end position="21"/>
    </location>
</feature>
<dbReference type="EMBL" id="CP102845">
    <property type="protein sequence ID" value="UVF18203.1"/>
    <property type="molecule type" value="Genomic_DNA"/>
</dbReference>
<accession>A0ABY5RMK4</accession>
<keyword evidence="1" id="KW-0732">Signal</keyword>
<dbReference type="Proteomes" id="UP001017257">
    <property type="component" value="Chromosome"/>
</dbReference>
<sequence length="71" mass="6857">MSLRSCAAVLAIIAGVAATSATQAGFATNGLTINGLTINGRAVRGSALGVPSGGSRVTSVILQDGSTVAVR</sequence>
<feature type="chain" id="PRO_5045583041" evidence="1">
    <location>
        <begin position="22"/>
        <end position="71"/>
    </location>
</feature>
<evidence type="ECO:0000313" key="3">
    <source>
        <dbReference type="Proteomes" id="UP001017257"/>
    </source>
</evidence>
<proteinExistence type="predicted"/>
<organism evidence="2 3">
    <name type="scientific">Microvirga terrae</name>
    <dbReference type="NCBI Taxonomy" id="2740529"/>
    <lineage>
        <taxon>Bacteria</taxon>
        <taxon>Pseudomonadati</taxon>
        <taxon>Pseudomonadota</taxon>
        <taxon>Alphaproteobacteria</taxon>
        <taxon>Hyphomicrobiales</taxon>
        <taxon>Methylobacteriaceae</taxon>
        <taxon>Microvirga</taxon>
    </lineage>
</organism>